<reference evidence="14" key="2">
    <citation type="submission" date="2023-01" db="EMBL/GenBank/DDBJ databases">
        <authorList>
            <person name="Petersen C."/>
        </authorList>
    </citation>
    <scope>NUCLEOTIDE SEQUENCE</scope>
    <source>
        <strain evidence="14">IBT 17514</strain>
    </source>
</reference>
<evidence type="ECO:0000256" key="7">
    <source>
        <dbReference type="ARBA" id="ARBA00022917"/>
    </source>
</evidence>
<feature type="region of interest" description="Disordered" evidence="12">
    <location>
        <begin position="23"/>
        <end position="73"/>
    </location>
</feature>
<evidence type="ECO:0000256" key="11">
    <source>
        <dbReference type="RuleBase" id="RU003748"/>
    </source>
</evidence>
<feature type="compositionally biased region" description="Basic and acidic residues" evidence="12">
    <location>
        <begin position="23"/>
        <end position="63"/>
    </location>
</feature>
<feature type="domain" description="Aminoacyl-transfer RNA synthetases class-II family profile" evidence="13">
    <location>
        <begin position="215"/>
        <end position="574"/>
    </location>
</feature>
<dbReference type="NCBIfam" id="NF001756">
    <property type="entry name" value="PRK00484.1"/>
    <property type="match status" value="1"/>
</dbReference>
<dbReference type="FunFam" id="2.40.50.140:FF:000050">
    <property type="entry name" value="Lysine--tRNA ligase"/>
    <property type="match status" value="1"/>
</dbReference>
<dbReference type="PIRSF" id="PIRSF039101">
    <property type="entry name" value="LysRS2"/>
    <property type="match status" value="1"/>
</dbReference>
<dbReference type="InterPro" id="IPR012340">
    <property type="entry name" value="NA-bd_OB-fold"/>
</dbReference>
<dbReference type="FunFam" id="3.30.930.10:FF:000044">
    <property type="entry name" value="Lysine--tRNA ligase"/>
    <property type="match status" value="1"/>
</dbReference>
<evidence type="ECO:0000256" key="6">
    <source>
        <dbReference type="ARBA" id="ARBA00022840"/>
    </source>
</evidence>
<dbReference type="InterPro" id="IPR018149">
    <property type="entry name" value="Lys-tRNA-synth_II_C"/>
</dbReference>
<dbReference type="PANTHER" id="PTHR42918">
    <property type="entry name" value="LYSYL-TRNA SYNTHETASE"/>
    <property type="match status" value="1"/>
</dbReference>
<evidence type="ECO:0000256" key="4">
    <source>
        <dbReference type="ARBA" id="ARBA00022598"/>
    </source>
</evidence>
<evidence type="ECO:0000256" key="1">
    <source>
        <dbReference type="ARBA" id="ARBA00008226"/>
    </source>
</evidence>
<keyword evidence="6" id="KW-0067">ATP-binding</keyword>
<dbReference type="SUPFAM" id="SSF50249">
    <property type="entry name" value="Nucleic acid-binding proteins"/>
    <property type="match status" value="1"/>
</dbReference>
<evidence type="ECO:0000313" key="15">
    <source>
        <dbReference type="Proteomes" id="UP001215712"/>
    </source>
</evidence>
<keyword evidence="8" id="KW-0030">Aminoacyl-tRNA synthetase</keyword>
<gene>
    <name evidence="14" type="ORF">N7493_005114</name>
</gene>
<dbReference type="SUPFAM" id="SSF55681">
    <property type="entry name" value="Class II aaRS and biotin synthetases"/>
    <property type="match status" value="1"/>
</dbReference>
<dbReference type="InterPro" id="IPR006195">
    <property type="entry name" value="aa-tRNA-synth_II"/>
</dbReference>
<dbReference type="PRINTS" id="PR00982">
    <property type="entry name" value="TRNASYNTHLYS"/>
</dbReference>
<feature type="compositionally biased region" description="Basic and acidic residues" evidence="12">
    <location>
        <begin position="596"/>
        <end position="605"/>
    </location>
</feature>
<dbReference type="EC" id="6.1.1.6" evidence="3 11"/>
<evidence type="ECO:0000256" key="3">
    <source>
        <dbReference type="ARBA" id="ARBA00013166"/>
    </source>
</evidence>
<dbReference type="Gene3D" id="2.40.50.140">
    <property type="entry name" value="Nucleic acid-binding proteins"/>
    <property type="match status" value="1"/>
</dbReference>
<dbReference type="InterPro" id="IPR002313">
    <property type="entry name" value="Lys-tRNA-ligase_II"/>
</dbReference>
<dbReference type="InterPro" id="IPR044136">
    <property type="entry name" value="Lys-tRNA-ligase_II_N"/>
</dbReference>
<evidence type="ECO:0000256" key="9">
    <source>
        <dbReference type="ARBA" id="ARBA00030563"/>
    </source>
</evidence>
<dbReference type="PANTHER" id="PTHR42918:SF9">
    <property type="entry name" value="LYSINE--TRNA LIGASE"/>
    <property type="match status" value="1"/>
</dbReference>
<evidence type="ECO:0000259" key="13">
    <source>
        <dbReference type="PROSITE" id="PS50862"/>
    </source>
</evidence>
<dbReference type="Proteomes" id="UP001215712">
    <property type="component" value="Unassembled WGS sequence"/>
</dbReference>
<dbReference type="EMBL" id="JAQJAN010000006">
    <property type="protein sequence ID" value="KAJ5727294.1"/>
    <property type="molecule type" value="Genomic_DNA"/>
</dbReference>
<dbReference type="GO" id="GO:0004824">
    <property type="term" value="F:lysine-tRNA ligase activity"/>
    <property type="evidence" value="ECO:0007669"/>
    <property type="project" value="UniProtKB-EC"/>
</dbReference>
<dbReference type="GO" id="GO:0006430">
    <property type="term" value="P:lysyl-tRNA aminoacylation"/>
    <property type="evidence" value="ECO:0007669"/>
    <property type="project" value="InterPro"/>
</dbReference>
<dbReference type="Gene3D" id="3.30.930.10">
    <property type="entry name" value="Bira Bifunctional Protein, Domain 2"/>
    <property type="match status" value="1"/>
</dbReference>
<dbReference type="GO" id="GO:0005524">
    <property type="term" value="F:ATP binding"/>
    <property type="evidence" value="ECO:0007669"/>
    <property type="project" value="UniProtKB-KW"/>
</dbReference>
<dbReference type="Pfam" id="PF00152">
    <property type="entry name" value="tRNA-synt_2"/>
    <property type="match status" value="1"/>
</dbReference>
<dbReference type="InterPro" id="IPR004364">
    <property type="entry name" value="Aa-tRNA-synt_II"/>
</dbReference>
<keyword evidence="15" id="KW-1185">Reference proteome</keyword>
<keyword evidence="4" id="KW-0436">Ligase</keyword>
<evidence type="ECO:0000256" key="10">
    <source>
        <dbReference type="ARBA" id="ARBA00048573"/>
    </source>
</evidence>
<keyword evidence="7" id="KW-0648">Protein biosynthesis</keyword>
<comment type="caution">
    <text evidence="14">The sequence shown here is derived from an EMBL/GenBank/DDBJ whole genome shotgun (WGS) entry which is preliminary data.</text>
</comment>
<comment type="catalytic activity">
    <reaction evidence="10 11">
        <text>tRNA(Lys) + L-lysine + ATP = L-lysyl-tRNA(Lys) + AMP + diphosphate</text>
        <dbReference type="Rhea" id="RHEA:20792"/>
        <dbReference type="Rhea" id="RHEA-COMP:9696"/>
        <dbReference type="Rhea" id="RHEA-COMP:9697"/>
        <dbReference type="ChEBI" id="CHEBI:30616"/>
        <dbReference type="ChEBI" id="CHEBI:32551"/>
        <dbReference type="ChEBI" id="CHEBI:33019"/>
        <dbReference type="ChEBI" id="CHEBI:78442"/>
        <dbReference type="ChEBI" id="CHEBI:78529"/>
        <dbReference type="ChEBI" id="CHEBI:456215"/>
        <dbReference type="EC" id="6.1.1.6"/>
    </reaction>
</comment>
<comment type="subunit">
    <text evidence="2">Homodimer.</text>
</comment>
<evidence type="ECO:0000256" key="2">
    <source>
        <dbReference type="ARBA" id="ARBA00011738"/>
    </source>
</evidence>
<keyword evidence="5" id="KW-0547">Nucleotide-binding</keyword>
<organism evidence="14 15">
    <name type="scientific">Penicillium malachiteum</name>
    <dbReference type="NCBI Taxonomy" id="1324776"/>
    <lineage>
        <taxon>Eukaryota</taxon>
        <taxon>Fungi</taxon>
        <taxon>Dikarya</taxon>
        <taxon>Ascomycota</taxon>
        <taxon>Pezizomycotina</taxon>
        <taxon>Eurotiomycetes</taxon>
        <taxon>Eurotiomycetidae</taxon>
        <taxon>Eurotiales</taxon>
        <taxon>Aspergillaceae</taxon>
        <taxon>Penicillium</taxon>
    </lineage>
</organism>
<dbReference type="HAMAP" id="MF_00252">
    <property type="entry name" value="Lys_tRNA_synth_class2"/>
    <property type="match status" value="1"/>
</dbReference>
<dbReference type="InterPro" id="IPR034762">
    <property type="entry name" value="Lys-tRNA-ligase_II_bac/euk"/>
</dbReference>
<evidence type="ECO:0000256" key="5">
    <source>
        <dbReference type="ARBA" id="ARBA00022741"/>
    </source>
</evidence>
<dbReference type="CDD" id="cd00775">
    <property type="entry name" value="LysRS_core"/>
    <property type="match status" value="1"/>
</dbReference>
<dbReference type="InterPro" id="IPR004365">
    <property type="entry name" value="NA-bd_OB_tRNA"/>
</dbReference>
<evidence type="ECO:0000313" key="14">
    <source>
        <dbReference type="EMBL" id="KAJ5727294.1"/>
    </source>
</evidence>
<dbReference type="InterPro" id="IPR045864">
    <property type="entry name" value="aa-tRNA-synth_II/BPL/LPL"/>
</dbReference>
<accession>A0AAD6HMS0</accession>
<dbReference type="CDD" id="cd04322">
    <property type="entry name" value="LysRS_N"/>
    <property type="match status" value="1"/>
</dbReference>
<sequence>MADSTPVQEAEAAMANLLLDEVTGERVSKTELKKRQKQRERDAKKKEKAAAAPPKAEKKKVSAEEEEANLTPNQYFEIRSKRINKLRETKNPDPYPHKFKVTNDLREFVKEYATLATGEQKPDVPIRIAGRIYTKRSSGTKLYFYDIRAEGVKIQVMCQAQHATGSVPFEEQHEQLRRGDIIGIVGFPGRTAPKNRPDGELSIFANEVTLLSPCLHAIPAERFGLQDKEQRFRQRYLDLIMNDRARSTFRTRAKIVSYIRSYLDNLDFTEVETPMMNAIAGGATAKPFITHHNEYNQDLFLRIAPELYLKMLIVGGMERVYELGRLFRNEGADLTHNPEFTTCEFYMAYADMYDLMNMTEELISGMVKHLTGGYETTFHAQDGTEYNVNWKGPWRRVEMIPALEEACGETFPPGDQLHTDETNQFLRGVLKKMNVTCTPPLTNARMLDTLVGEFIESTCVNPTFIYGHPQMMSPLAKYDRVKPGICERFEAFALKKELANAYTELNDPFDQRMRFEEQARQKDQGDDEAQMIDETFCTSLEYGLPPTGGWGLGIDRLVMFLTDNYSIREVLTFPFMKEDKTAVEGKSAAEVAGIEPKPEEGIPHK</sequence>
<dbReference type="Pfam" id="PF01336">
    <property type="entry name" value="tRNA_anti-codon"/>
    <property type="match status" value="1"/>
</dbReference>
<evidence type="ECO:0000256" key="12">
    <source>
        <dbReference type="SAM" id="MobiDB-lite"/>
    </source>
</evidence>
<reference evidence="14" key="1">
    <citation type="journal article" date="2023" name="IMA Fungus">
        <title>Comparative genomic study of the Penicillium genus elucidates a diverse pangenome and 15 lateral gene transfer events.</title>
        <authorList>
            <person name="Petersen C."/>
            <person name="Sorensen T."/>
            <person name="Nielsen M.R."/>
            <person name="Sondergaard T.E."/>
            <person name="Sorensen J.L."/>
            <person name="Fitzpatrick D.A."/>
            <person name="Frisvad J.C."/>
            <person name="Nielsen K.L."/>
        </authorList>
    </citation>
    <scope>NUCLEOTIDE SEQUENCE</scope>
    <source>
        <strain evidence="14">IBT 17514</strain>
    </source>
</reference>
<dbReference type="NCBIfam" id="TIGR00499">
    <property type="entry name" value="lysS_bact"/>
    <property type="match status" value="1"/>
</dbReference>
<feature type="region of interest" description="Disordered" evidence="12">
    <location>
        <begin position="586"/>
        <end position="605"/>
    </location>
</feature>
<evidence type="ECO:0000256" key="8">
    <source>
        <dbReference type="ARBA" id="ARBA00023146"/>
    </source>
</evidence>
<proteinExistence type="inferred from homology"/>
<dbReference type="PROSITE" id="PS50862">
    <property type="entry name" value="AA_TRNA_LIGASE_II"/>
    <property type="match status" value="1"/>
</dbReference>
<name>A0AAD6HMS0_9EURO</name>
<dbReference type="GO" id="GO:0000049">
    <property type="term" value="F:tRNA binding"/>
    <property type="evidence" value="ECO:0007669"/>
    <property type="project" value="TreeGrafter"/>
</dbReference>
<comment type="similarity">
    <text evidence="1">Belongs to the class-II aminoacyl-tRNA synthetase family.</text>
</comment>
<dbReference type="GO" id="GO:0005829">
    <property type="term" value="C:cytosol"/>
    <property type="evidence" value="ECO:0007669"/>
    <property type="project" value="TreeGrafter"/>
</dbReference>
<protein>
    <recommendedName>
        <fullName evidence="3 11">Lysine--tRNA ligase</fullName>
        <ecNumber evidence="3 11">6.1.1.6</ecNumber>
    </recommendedName>
    <alternativeName>
        <fullName evidence="9 11">Lysyl-tRNA synthetase</fullName>
    </alternativeName>
</protein>
<dbReference type="AlphaFoldDB" id="A0AAD6HMS0"/>